<comment type="caution">
    <text evidence="3">The sequence shown here is derived from an EMBL/GenBank/DDBJ whole genome shotgun (WGS) entry which is preliminary data.</text>
</comment>
<reference evidence="3" key="1">
    <citation type="submission" date="2022-12" db="EMBL/GenBank/DDBJ databases">
        <authorList>
            <person name="Petersen C."/>
        </authorList>
    </citation>
    <scope>NUCLEOTIDE SEQUENCE</scope>
    <source>
        <strain evidence="3">IBT 16125</strain>
    </source>
</reference>
<protein>
    <recommendedName>
        <fullName evidence="2">Myb-like domain-containing protein</fullName>
    </recommendedName>
</protein>
<evidence type="ECO:0000259" key="2">
    <source>
        <dbReference type="PROSITE" id="PS50090"/>
    </source>
</evidence>
<feature type="region of interest" description="Disordered" evidence="1">
    <location>
        <begin position="319"/>
        <end position="403"/>
    </location>
</feature>
<proteinExistence type="predicted"/>
<name>A0AAD6G608_9EURO</name>
<dbReference type="Gene3D" id="1.10.10.60">
    <property type="entry name" value="Homeodomain-like"/>
    <property type="match status" value="1"/>
</dbReference>
<sequence>MVTLNHQRFWQPPSNRPQRCPSIGSESGTTVFAEQTSLRENLEASRHIPENSFPRAEYGVIDSALEHGHHSRPVSSEIYHCDAVATNDYPDYPEEVALYSSSRVSSTPSVTGLDGPGSTRVFDVFGDENTGQSDEHDHRQLLENLEERTLQNSPIPSIRSCQHRARNTTKVTKSRGKRMSQPLAKASTRYVEDGHGGNHLAAFENVIRYLRRFYDLTTAEAKFSNGFSDSDSLKEDLAVVQLATRTLQHAYGIIATSTTTIDDAVPQPTIIKARQTITRKEWSPEDEQRLVELRDSQKLSWSCIQELFPERTVDAVRQRYAQKTSKKSESSSRKKNRSSPSGQLVRCISSARRSQRLAQASQVAGMRNDADRHRRYPSRAVKNHQKPNAREVNVIDPALRNLR</sequence>
<accession>A0AAD6G608</accession>
<feature type="region of interest" description="Disordered" evidence="1">
    <location>
        <begin position="163"/>
        <end position="190"/>
    </location>
</feature>
<dbReference type="SMART" id="SM00717">
    <property type="entry name" value="SANT"/>
    <property type="match status" value="1"/>
</dbReference>
<gene>
    <name evidence="3" type="ORF">N7458_002571</name>
</gene>
<reference evidence="3" key="2">
    <citation type="journal article" date="2023" name="IMA Fungus">
        <title>Comparative genomic study of the Penicillium genus elucidates a diverse pangenome and 15 lateral gene transfer events.</title>
        <authorList>
            <person name="Petersen C."/>
            <person name="Sorensen T."/>
            <person name="Nielsen M.R."/>
            <person name="Sondergaard T.E."/>
            <person name="Sorensen J.L."/>
            <person name="Fitzpatrick D.A."/>
            <person name="Frisvad J.C."/>
            <person name="Nielsen K.L."/>
        </authorList>
    </citation>
    <scope>NUCLEOTIDE SEQUENCE</scope>
    <source>
        <strain evidence="3">IBT 16125</strain>
    </source>
</reference>
<feature type="domain" description="Myb-like" evidence="2">
    <location>
        <begin position="274"/>
        <end position="324"/>
    </location>
</feature>
<dbReference type="PROSITE" id="PS50090">
    <property type="entry name" value="MYB_LIKE"/>
    <property type="match status" value="1"/>
</dbReference>
<dbReference type="EMBL" id="JAPVEA010000002">
    <property type="protein sequence ID" value="KAJ5461019.1"/>
    <property type="molecule type" value="Genomic_DNA"/>
</dbReference>
<dbReference type="GeneID" id="81596197"/>
<feature type="compositionally biased region" description="Basic residues" evidence="1">
    <location>
        <begin position="373"/>
        <end position="387"/>
    </location>
</feature>
<feature type="compositionally biased region" description="Basic residues" evidence="1">
    <location>
        <begin position="163"/>
        <end position="178"/>
    </location>
</feature>
<dbReference type="InterPro" id="IPR009057">
    <property type="entry name" value="Homeodomain-like_sf"/>
</dbReference>
<dbReference type="Proteomes" id="UP001213681">
    <property type="component" value="Unassembled WGS sequence"/>
</dbReference>
<dbReference type="RefSeq" id="XP_056770061.1">
    <property type="nucleotide sequence ID" value="XM_056905954.1"/>
</dbReference>
<organism evidence="3 4">
    <name type="scientific">Penicillium daleae</name>
    <dbReference type="NCBI Taxonomy" id="63821"/>
    <lineage>
        <taxon>Eukaryota</taxon>
        <taxon>Fungi</taxon>
        <taxon>Dikarya</taxon>
        <taxon>Ascomycota</taxon>
        <taxon>Pezizomycotina</taxon>
        <taxon>Eurotiomycetes</taxon>
        <taxon>Eurotiomycetidae</taxon>
        <taxon>Eurotiales</taxon>
        <taxon>Aspergillaceae</taxon>
        <taxon>Penicillium</taxon>
    </lineage>
</organism>
<evidence type="ECO:0000256" key="1">
    <source>
        <dbReference type="SAM" id="MobiDB-lite"/>
    </source>
</evidence>
<dbReference type="SUPFAM" id="SSF46689">
    <property type="entry name" value="Homeodomain-like"/>
    <property type="match status" value="1"/>
</dbReference>
<dbReference type="Pfam" id="PF13921">
    <property type="entry name" value="Myb_DNA-bind_6"/>
    <property type="match status" value="1"/>
</dbReference>
<feature type="region of interest" description="Disordered" evidence="1">
    <location>
        <begin position="1"/>
        <end position="29"/>
    </location>
</feature>
<keyword evidence="4" id="KW-1185">Reference proteome</keyword>
<evidence type="ECO:0000313" key="3">
    <source>
        <dbReference type="EMBL" id="KAJ5461019.1"/>
    </source>
</evidence>
<dbReference type="CDD" id="cd00167">
    <property type="entry name" value="SANT"/>
    <property type="match status" value="1"/>
</dbReference>
<dbReference type="InterPro" id="IPR001005">
    <property type="entry name" value="SANT/Myb"/>
</dbReference>
<dbReference type="AlphaFoldDB" id="A0AAD6G608"/>
<evidence type="ECO:0000313" key="4">
    <source>
        <dbReference type="Proteomes" id="UP001213681"/>
    </source>
</evidence>
<feature type="compositionally biased region" description="Polar residues" evidence="1">
    <location>
        <begin position="1"/>
        <end position="17"/>
    </location>
</feature>